<dbReference type="RefSeq" id="WP_160793687.1">
    <property type="nucleotide sequence ID" value="NZ_JAKEVE010000019.1"/>
</dbReference>
<reference evidence="2 3" key="1">
    <citation type="submission" date="2019-12" db="EMBL/GenBank/DDBJ databases">
        <title>Shewanella insulae sp. nov., isolated from a tidal flat.</title>
        <authorList>
            <person name="Yoon J.-H."/>
        </authorList>
    </citation>
    <scope>NUCLEOTIDE SEQUENCE [LARGE SCALE GENOMIC DNA]</scope>
    <source>
        <strain evidence="2 3">JBTF-M18</strain>
    </source>
</reference>
<protein>
    <submittedName>
        <fullName evidence="2">Class IIb bacteriocin, lactobin A/cerein 7B family</fullName>
    </submittedName>
</protein>
<dbReference type="AlphaFoldDB" id="A0A6L7HX19"/>
<evidence type="ECO:0000256" key="1">
    <source>
        <dbReference type="SAM" id="Phobius"/>
    </source>
</evidence>
<keyword evidence="1" id="KW-0472">Membrane</keyword>
<keyword evidence="1" id="KW-1133">Transmembrane helix</keyword>
<comment type="caution">
    <text evidence="2">The sequence shown here is derived from an EMBL/GenBank/DDBJ whole genome shotgun (WGS) entry which is preliminary data.</text>
</comment>
<accession>A0A6L7HX19</accession>
<keyword evidence="3" id="KW-1185">Reference proteome</keyword>
<dbReference type="EMBL" id="WRPA01000002">
    <property type="protein sequence ID" value="MXR67688.1"/>
    <property type="molecule type" value="Genomic_DNA"/>
</dbReference>
<organism evidence="2 3">
    <name type="scientific">Shewanella insulae</name>
    <dbReference type="NCBI Taxonomy" id="2681496"/>
    <lineage>
        <taxon>Bacteria</taxon>
        <taxon>Pseudomonadati</taxon>
        <taxon>Pseudomonadota</taxon>
        <taxon>Gammaproteobacteria</taxon>
        <taxon>Alteromonadales</taxon>
        <taxon>Shewanellaceae</taxon>
        <taxon>Shewanella</taxon>
    </lineage>
</organism>
<evidence type="ECO:0000313" key="3">
    <source>
        <dbReference type="Proteomes" id="UP000474778"/>
    </source>
</evidence>
<gene>
    <name evidence="2" type="ORF">GNT65_03225</name>
</gene>
<sequence>MQDSKIEELTLNEIEQVHGGWVPVVMFVGRVALGWASAALYNKAQ</sequence>
<keyword evidence="1" id="KW-0812">Transmembrane</keyword>
<evidence type="ECO:0000313" key="2">
    <source>
        <dbReference type="EMBL" id="MXR67688.1"/>
    </source>
</evidence>
<dbReference type="Proteomes" id="UP000474778">
    <property type="component" value="Unassembled WGS sequence"/>
</dbReference>
<dbReference type="NCBIfam" id="TIGR03949">
    <property type="entry name" value="bact_IIb_cerein"/>
    <property type="match status" value="1"/>
</dbReference>
<feature type="transmembrane region" description="Helical" evidence="1">
    <location>
        <begin position="20"/>
        <end position="41"/>
    </location>
</feature>
<proteinExistence type="predicted"/>
<dbReference type="InterPro" id="IPR023991">
    <property type="entry name" value="Bacteriocin_IIb_lactobn/cerein"/>
</dbReference>
<name>A0A6L7HX19_9GAMM</name>